<keyword evidence="5 9" id="KW-0812">Transmembrane</keyword>
<protein>
    <submittedName>
        <fullName evidence="10">Uncharacterized protein</fullName>
    </submittedName>
</protein>
<dbReference type="PANTHER" id="PTHR31620">
    <property type="entry name" value="PROTEIN RETICULATA-RELATED 2, CHLOROPLASTIC-RELATED"/>
    <property type="match status" value="1"/>
</dbReference>
<dbReference type="InParanoid" id="A0A7J7DNJ3"/>
<evidence type="ECO:0000256" key="3">
    <source>
        <dbReference type="ARBA" id="ARBA00022528"/>
    </source>
</evidence>
<keyword evidence="8 9" id="KW-0472">Membrane</keyword>
<gene>
    <name evidence="10" type="ORF">HS088_TW05G00631</name>
</gene>
<sequence>MEISGSDPAAAVGVPAAVIGGGALEAETTKFLSGAFSLFERLGTSVYKGVMFAAVGFAAELVGTALSKGLLAMRKKMDPEFETQTSQLRRY</sequence>
<dbReference type="InterPro" id="IPR021825">
    <property type="entry name" value="RETICULATA-related"/>
</dbReference>
<accession>A0A7J7DNJ3</accession>
<keyword evidence="4" id="KW-0934">Plastid</keyword>
<evidence type="ECO:0000256" key="7">
    <source>
        <dbReference type="ARBA" id="ARBA00022989"/>
    </source>
</evidence>
<evidence type="ECO:0000313" key="11">
    <source>
        <dbReference type="Proteomes" id="UP000593562"/>
    </source>
</evidence>
<dbReference type="EMBL" id="JAAARO010000005">
    <property type="protein sequence ID" value="KAF5747901.1"/>
    <property type="molecule type" value="Genomic_DNA"/>
</dbReference>
<evidence type="ECO:0000256" key="5">
    <source>
        <dbReference type="ARBA" id="ARBA00022692"/>
    </source>
</evidence>
<evidence type="ECO:0000256" key="9">
    <source>
        <dbReference type="SAM" id="Phobius"/>
    </source>
</evidence>
<evidence type="ECO:0000313" key="10">
    <source>
        <dbReference type="EMBL" id="KAF5747901.1"/>
    </source>
</evidence>
<dbReference type="PANTHER" id="PTHR31620:SF15">
    <property type="entry name" value="PROTEIN RETICULATA-RELATED 2, CHLOROPLASTIC-RELATED"/>
    <property type="match status" value="1"/>
</dbReference>
<evidence type="ECO:0000256" key="4">
    <source>
        <dbReference type="ARBA" id="ARBA00022640"/>
    </source>
</evidence>
<comment type="similarity">
    <text evidence="2">Belongs to the RETICULATA family.</text>
</comment>
<feature type="transmembrane region" description="Helical" evidence="9">
    <location>
        <begin position="46"/>
        <end position="67"/>
    </location>
</feature>
<keyword evidence="6" id="KW-0809">Transit peptide</keyword>
<evidence type="ECO:0000256" key="8">
    <source>
        <dbReference type="ARBA" id="ARBA00023136"/>
    </source>
</evidence>
<keyword evidence="11" id="KW-1185">Reference proteome</keyword>
<evidence type="ECO:0000256" key="2">
    <source>
        <dbReference type="ARBA" id="ARBA00010793"/>
    </source>
</evidence>
<keyword evidence="7 9" id="KW-1133">Transmembrane helix</keyword>
<dbReference type="AlphaFoldDB" id="A0A7J7DNJ3"/>
<evidence type="ECO:0000256" key="1">
    <source>
        <dbReference type="ARBA" id="ARBA00004508"/>
    </source>
</evidence>
<proteinExistence type="inferred from homology"/>
<dbReference type="Pfam" id="PF11891">
    <property type="entry name" value="RETICULATA-like"/>
    <property type="match status" value="1"/>
</dbReference>
<keyword evidence="3" id="KW-0150">Chloroplast</keyword>
<organism evidence="10 11">
    <name type="scientific">Tripterygium wilfordii</name>
    <name type="common">Thunder God vine</name>
    <dbReference type="NCBI Taxonomy" id="458696"/>
    <lineage>
        <taxon>Eukaryota</taxon>
        <taxon>Viridiplantae</taxon>
        <taxon>Streptophyta</taxon>
        <taxon>Embryophyta</taxon>
        <taxon>Tracheophyta</taxon>
        <taxon>Spermatophyta</taxon>
        <taxon>Magnoliopsida</taxon>
        <taxon>eudicotyledons</taxon>
        <taxon>Gunneridae</taxon>
        <taxon>Pentapetalae</taxon>
        <taxon>rosids</taxon>
        <taxon>fabids</taxon>
        <taxon>Celastrales</taxon>
        <taxon>Celastraceae</taxon>
        <taxon>Tripterygium</taxon>
    </lineage>
</organism>
<evidence type="ECO:0000256" key="6">
    <source>
        <dbReference type="ARBA" id="ARBA00022946"/>
    </source>
</evidence>
<comment type="subcellular location">
    <subcellularLocation>
        <location evidence="1">Plastid</location>
        <location evidence="1">Chloroplast membrane</location>
        <topology evidence="1">Multi-pass membrane protein</topology>
    </subcellularLocation>
</comment>
<name>A0A7J7DNJ3_TRIWF</name>
<reference evidence="10 11" key="1">
    <citation type="journal article" date="2020" name="Nat. Commun.">
        <title>Genome of Tripterygium wilfordii and identification of cytochrome P450 involved in triptolide biosynthesis.</title>
        <authorList>
            <person name="Tu L."/>
            <person name="Su P."/>
            <person name="Zhang Z."/>
            <person name="Gao L."/>
            <person name="Wang J."/>
            <person name="Hu T."/>
            <person name="Zhou J."/>
            <person name="Zhang Y."/>
            <person name="Zhao Y."/>
            <person name="Liu Y."/>
            <person name="Song Y."/>
            <person name="Tong Y."/>
            <person name="Lu Y."/>
            <person name="Yang J."/>
            <person name="Xu C."/>
            <person name="Jia M."/>
            <person name="Peters R.J."/>
            <person name="Huang L."/>
            <person name="Gao W."/>
        </authorList>
    </citation>
    <scope>NUCLEOTIDE SEQUENCE [LARGE SCALE GENOMIC DNA]</scope>
    <source>
        <strain evidence="11">cv. XIE 37</strain>
        <tissue evidence="10">Leaf</tissue>
    </source>
</reference>
<dbReference type="Proteomes" id="UP000593562">
    <property type="component" value="Unassembled WGS sequence"/>
</dbReference>
<comment type="caution">
    <text evidence="10">The sequence shown here is derived from an EMBL/GenBank/DDBJ whole genome shotgun (WGS) entry which is preliminary data.</text>
</comment>
<dbReference type="GO" id="GO:0031969">
    <property type="term" value="C:chloroplast membrane"/>
    <property type="evidence" value="ECO:0007669"/>
    <property type="project" value="UniProtKB-SubCell"/>
</dbReference>